<gene>
    <name evidence="2" type="ORF">E6K78_02335</name>
</gene>
<comment type="caution">
    <text evidence="2">The sequence shown here is derived from an EMBL/GenBank/DDBJ whole genome shotgun (WGS) entry which is preliminary data.</text>
</comment>
<sequence>MDAVTLRPRTLGELRQAGHHPRSVKDEIRGNLIAALRTRQPLFPGIVGYEHTVEPQIVNALLSRHDFILLGLRGQAKTRLLRSLVRFLDEWIPAIEGCPLHSDPCHPLTHHARTLVEARGDDTPLQWIHRDERYQEKLATPDVTIADLIGDIDPIKAATLRLDYSDERVIHYGIIPRTNRGIFAVNELPDLQPRIQVGLLNILEEKDFQIRGFPVRMPLDVLIVFSANPEDYTNRGNIITPLRDRINSQIMTHYPLARDHGLAITAQESWTSRDGGIEVVIPKFLRELVEEVAIQARKSEYVDQNSGVSARLPIALIENLVSNAERRGLKTGESKVWARICDLANAVSGVSGKVELVLEGEQEGAMNVARALLGRGVKAVFAERFPDAYKPRRGRAGRAAEAGATGEAETASSEYRPILEWFAGGNHVEVADDMPQVDYGKRLAAVRGLERVAAKYLEPTTSEEAAVAMELVLEGLHQNSILSRERTDSSTTAYKDMLKSMLSGLQADD</sequence>
<dbReference type="PANTHER" id="PTHR30267">
    <property type="entry name" value="PROTEIN KINASE PRKA"/>
    <property type="match status" value="1"/>
</dbReference>
<feature type="compositionally biased region" description="Low complexity" evidence="1">
    <location>
        <begin position="397"/>
        <end position="411"/>
    </location>
</feature>
<evidence type="ECO:0000313" key="2">
    <source>
        <dbReference type="EMBL" id="TMQ68130.1"/>
    </source>
</evidence>
<accession>A0A538TWW3</accession>
<dbReference type="PANTHER" id="PTHR30267:SF2">
    <property type="entry name" value="PROTEIN PRKA"/>
    <property type="match status" value="1"/>
</dbReference>
<dbReference type="SUPFAM" id="SSF52540">
    <property type="entry name" value="P-loop containing nucleoside triphosphate hydrolases"/>
    <property type="match status" value="1"/>
</dbReference>
<reference evidence="2 3" key="1">
    <citation type="journal article" date="2019" name="Nat. Microbiol.">
        <title>Mediterranean grassland soil C-N compound turnover is dependent on rainfall and depth, and is mediated by genomically divergent microorganisms.</title>
        <authorList>
            <person name="Diamond S."/>
            <person name="Andeer P.F."/>
            <person name="Li Z."/>
            <person name="Crits-Christoph A."/>
            <person name="Burstein D."/>
            <person name="Anantharaman K."/>
            <person name="Lane K.R."/>
            <person name="Thomas B.C."/>
            <person name="Pan C."/>
            <person name="Northen T.R."/>
            <person name="Banfield J.F."/>
        </authorList>
    </citation>
    <scope>NUCLEOTIDE SEQUENCE [LARGE SCALE GENOMIC DNA]</scope>
    <source>
        <strain evidence="2">WS_8</strain>
    </source>
</reference>
<feature type="region of interest" description="Disordered" evidence="1">
    <location>
        <begin position="392"/>
        <end position="411"/>
    </location>
</feature>
<dbReference type="Proteomes" id="UP000316609">
    <property type="component" value="Unassembled WGS sequence"/>
</dbReference>
<organism evidence="2 3">
    <name type="scientific">Eiseniibacteriota bacterium</name>
    <dbReference type="NCBI Taxonomy" id="2212470"/>
    <lineage>
        <taxon>Bacteria</taxon>
        <taxon>Candidatus Eiseniibacteriota</taxon>
    </lineage>
</organism>
<evidence type="ECO:0000313" key="3">
    <source>
        <dbReference type="Proteomes" id="UP000316609"/>
    </source>
</evidence>
<name>A0A538TWW3_UNCEI</name>
<protein>
    <submittedName>
        <fullName evidence="2">Magnesium chelatase</fullName>
    </submittedName>
</protein>
<dbReference type="InterPro" id="IPR027417">
    <property type="entry name" value="P-loop_NTPase"/>
</dbReference>
<dbReference type="EMBL" id="VBOY01000015">
    <property type="protein sequence ID" value="TMQ68130.1"/>
    <property type="molecule type" value="Genomic_DNA"/>
</dbReference>
<dbReference type="Gene3D" id="3.40.50.300">
    <property type="entry name" value="P-loop containing nucleotide triphosphate hydrolases"/>
    <property type="match status" value="1"/>
</dbReference>
<evidence type="ECO:0000256" key="1">
    <source>
        <dbReference type="SAM" id="MobiDB-lite"/>
    </source>
</evidence>
<proteinExistence type="predicted"/>
<dbReference type="AlphaFoldDB" id="A0A538TWW3"/>
<dbReference type="GO" id="GO:0004672">
    <property type="term" value="F:protein kinase activity"/>
    <property type="evidence" value="ECO:0007669"/>
    <property type="project" value="TreeGrafter"/>
</dbReference>